<proteinExistence type="predicted"/>
<comment type="caution">
    <text evidence="1">The sequence shown here is derived from an EMBL/GenBank/DDBJ whole genome shotgun (WGS) entry which is preliminary data.</text>
</comment>
<sequence>MDPLFLAALNAIPEECWTCDKEECDRVNCIPFRNALKKFTEEFHRG</sequence>
<dbReference type="Proteomes" id="UP000075398">
    <property type="component" value="Unassembled WGS sequence"/>
</dbReference>
<gene>
    <name evidence="1" type="ORF">AMQ22_00618</name>
</gene>
<dbReference type="EMBL" id="LNGC01000016">
    <property type="protein sequence ID" value="KYC52827.1"/>
    <property type="molecule type" value="Genomic_DNA"/>
</dbReference>
<evidence type="ECO:0000313" key="2">
    <source>
        <dbReference type="Proteomes" id="UP000075398"/>
    </source>
</evidence>
<name>A0A150J6G6_9EURY</name>
<accession>A0A150J6G6</accession>
<organism evidence="1 2">
    <name type="scientific">Candidatus Methanofastidiosum methylothiophilum</name>
    <dbReference type="NCBI Taxonomy" id="1705564"/>
    <lineage>
        <taxon>Archaea</taxon>
        <taxon>Methanobacteriati</taxon>
        <taxon>Methanobacteriota</taxon>
        <taxon>Stenosarchaea group</taxon>
        <taxon>Candidatus Methanofastidiosia</taxon>
        <taxon>Candidatus Methanofastidiosales</taxon>
        <taxon>Candidatus Methanofastidiosaceae</taxon>
        <taxon>Candidatus Methanofastidiosum</taxon>
    </lineage>
</organism>
<dbReference type="AlphaFoldDB" id="A0A150J6G6"/>
<evidence type="ECO:0000313" key="1">
    <source>
        <dbReference type="EMBL" id="KYC52827.1"/>
    </source>
</evidence>
<protein>
    <submittedName>
        <fullName evidence="1">Uncharacterized protein</fullName>
    </submittedName>
</protein>
<reference evidence="1 2" key="1">
    <citation type="journal article" date="2016" name="ISME J.">
        <title>Chasing the elusive Euryarchaeota class WSA2: genomes reveal a uniquely fastidious methyl-reducing methanogen.</title>
        <authorList>
            <person name="Nobu M.K."/>
            <person name="Narihiro T."/>
            <person name="Kuroda K."/>
            <person name="Mei R."/>
            <person name="Liu W.T."/>
        </authorList>
    </citation>
    <scope>NUCLEOTIDE SEQUENCE [LARGE SCALE GENOMIC DNA]</scope>
    <source>
        <strain evidence="1">U1lsi0528_Bin055</strain>
    </source>
</reference>